<dbReference type="EMBL" id="JAPDFW010000059">
    <property type="protein sequence ID" value="KAJ5077078.1"/>
    <property type="molecule type" value="Genomic_DNA"/>
</dbReference>
<gene>
    <name evidence="3" type="ORF">M0811_00398</name>
</gene>
<reference evidence="3" key="1">
    <citation type="submission" date="2022-10" db="EMBL/GenBank/DDBJ databases">
        <title>Novel sulphate-reducing endosymbionts in the free-living metamonad Anaeramoeba.</title>
        <authorList>
            <person name="Jerlstrom-Hultqvist J."/>
            <person name="Cepicka I."/>
            <person name="Gallot-Lavallee L."/>
            <person name="Salas-Leiva D."/>
            <person name="Curtis B.A."/>
            <person name="Zahonova K."/>
            <person name="Pipaliya S."/>
            <person name="Dacks J."/>
            <person name="Roger A.J."/>
        </authorList>
    </citation>
    <scope>NUCLEOTIDE SEQUENCE</scope>
    <source>
        <strain evidence="3">BMAN</strain>
    </source>
</reference>
<sequence>MNCLHQNDSSQDFVNNDEGINGRNPFDPDVEYFNQEIFPNFGIIGIIGIDKLDNPNESIVQLESVHPLTETKYSTFPANKFLFIIILYIFILIEVKLIKFDQFF</sequence>
<keyword evidence="2" id="KW-0812">Transmembrane</keyword>
<dbReference type="Proteomes" id="UP001149090">
    <property type="component" value="Unassembled WGS sequence"/>
</dbReference>
<keyword evidence="2" id="KW-0472">Membrane</keyword>
<dbReference type="AlphaFoldDB" id="A0A9Q0LTC8"/>
<keyword evidence="4" id="KW-1185">Reference proteome</keyword>
<evidence type="ECO:0000313" key="4">
    <source>
        <dbReference type="Proteomes" id="UP001149090"/>
    </source>
</evidence>
<feature type="compositionally biased region" description="Polar residues" evidence="1">
    <location>
        <begin position="1"/>
        <end position="14"/>
    </location>
</feature>
<feature type="region of interest" description="Disordered" evidence="1">
    <location>
        <begin position="1"/>
        <end position="22"/>
    </location>
</feature>
<organism evidence="3 4">
    <name type="scientific">Anaeramoeba ignava</name>
    <name type="common">Anaerobic marine amoeba</name>
    <dbReference type="NCBI Taxonomy" id="1746090"/>
    <lineage>
        <taxon>Eukaryota</taxon>
        <taxon>Metamonada</taxon>
        <taxon>Anaeramoebidae</taxon>
        <taxon>Anaeramoeba</taxon>
    </lineage>
</organism>
<feature type="transmembrane region" description="Helical" evidence="2">
    <location>
        <begin position="81"/>
        <end position="98"/>
    </location>
</feature>
<name>A0A9Q0LTC8_ANAIG</name>
<proteinExistence type="predicted"/>
<evidence type="ECO:0000313" key="3">
    <source>
        <dbReference type="EMBL" id="KAJ5077078.1"/>
    </source>
</evidence>
<protein>
    <submittedName>
        <fullName evidence="3">Uncharacterized protein</fullName>
    </submittedName>
</protein>
<comment type="caution">
    <text evidence="3">The sequence shown here is derived from an EMBL/GenBank/DDBJ whole genome shotgun (WGS) entry which is preliminary data.</text>
</comment>
<evidence type="ECO:0000256" key="2">
    <source>
        <dbReference type="SAM" id="Phobius"/>
    </source>
</evidence>
<evidence type="ECO:0000256" key="1">
    <source>
        <dbReference type="SAM" id="MobiDB-lite"/>
    </source>
</evidence>
<accession>A0A9Q0LTC8</accession>
<keyword evidence="2" id="KW-1133">Transmembrane helix</keyword>